<evidence type="ECO:0000313" key="2">
    <source>
        <dbReference type="Proteomes" id="UP000275368"/>
    </source>
</evidence>
<dbReference type="EMBL" id="AP019308">
    <property type="protein sequence ID" value="BBH19384.1"/>
    <property type="molecule type" value="Genomic_DNA"/>
</dbReference>
<reference evidence="1 2" key="1">
    <citation type="submission" date="2018-11" db="EMBL/GenBank/DDBJ databases">
        <title>Complete genome sequence of Paenibacillus baekrokdamisoli strain KCTC 33723.</title>
        <authorList>
            <person name="Kang S.W."/>
            <person name="Lee K.C."/>
            <person name="Kim K.K."/>
            <person name="Kim J.S."/>
            <person name="Kim D.S."/>
            <person name="Ko S.H."/>
            <person name="Yang S.H."/>
            <person name="Lee J.S."/>
        </authorList>
    </citation>
    <scope>NUCLEOTIDE SEQUENCE [LARGE SCALE GENOMIC DNA]</scope>
    <source>
        <strain evidence="1 2">KCTC 33723</strain>
    </source>
</reference>
<gene>
    <name evidence="1" type="ORF">Back11_07290</name>
</gene>
<accession>A0A3G9J7Y2</accession>
<name>A0A3G9J7Y2_9BACL</name>
<keyword evidence="2" id="KW-1185">Reference proteome</keyword>
<dbReference type="RefSeq" id="WP_125653733.1">
    <property type="nucleotide sequence ID" value="NZ_AP019308.1"/>
</dbReference>
<dbReference type="Proteomes" id="UP000275368">
    <property type="component" value="Chromosome"/>
</dbReference>
<dbReference type="SUPFAM" id="SSF75712">
    <property type="entry name" value="Rad50 coiled-coil Zn hook"/>
    <property type="match status" value="1"/>
</dbReference>
<organism evidence="1 2">
    <name type="scientific">Paenibacillus baekrokdamisoli</name>
    <dbReference type="NCBI Taxonomy" id="1712516"/>
    <lineage>
        <taxon>Bacteria</taxon>
        <taxon>Bacillati</taxon>
        <taxon>Bacillota</taxon>
        <taxon>Bacilli</taxon>
        <taxon>Bacillales</taxon>
        <taxon>Paenibacillaceae</taxon>
        <taxon>Paenibacillus</taxon>
    </lineage>
</organism>
<evidence type="ECO:0000313" key="1">
    <source>
        <dbReference type="EMBL" id="BBH19384.1"/>
    </source>
</evidence>
<dbReference type="AlphaFoldDB" id="A0A3G9J7Y2"/>
<dbReference type="OrthoDB" id="103556at2"/>
<proteinExistence type="predicted"/>
<dbReference type="InterPro" id="IPR027417">
    <property type="entry name" value="P-loop_NTPase"/>
</dbReference>
<dbReference type="Gene3D" id="3.40.50.300">
    <property type="entry name" value="P-loop containing nucleotide triphosphate hydrolases"/>
    <property type="match status" value="1"/>
</dbReference>
<sequence>MKTKLLINKLFAYSESKNKYFYTEFDQGINIIYGKNTSGKSTVFQMLLYTLGINDNNDYLKEIIEEGAFLRVDFQVINNRESEKITFVRDDETIFIKRVDKPIMRFNGIRANQSAEHIKLKGFLHELFNFTLKLENKEGYKAAPIEAMFLPYYIPQSVGWVYLRKSFSSFEYYKNLKEDYLDYYLGIESLVDRDKKQELERKLKSKEDEIKFYLNLENSNDEFQITKLVDEEFVEESLEYIKLHSDNQVLLNENEEEYISKCNEQSYYKERLSLLRKVSRHHKKQNPLEGACPACDRELSFSITSSYKYFQEENDTEAEMVKCKAMIKKLQGEINSLGKLINVRKENNLKTYGILKRYFNHNISFDSWLNNKVNIQLIHDIKYKLGVLSTEKITIENSLKGFKTEEEVQKSRISKSKEFERIFLGYIDDLGVKTLKEDRYISLYNISAFPSQGVELHKTVLAYNFALNKLIEKTDGIHRFPFMLDAIFKEDIEQSNKNAIIEFIGKNKPNDTQLILSIAETKENEKSIHEYNKKYFNGRAKLICIGEGVRERAFLTQYDGSMENYLDETLNIIN</sequence>
<dbReference type="SUPFAM" id="SSF52540">
    <property type="entry name" value="P-loop containing nucleoside triphosphate hydrolases"/>
    <property type="match status" value="1"/>
</dbReference>
<dbReference type="KEGG" id="pbk:Back11_07290"/>
<protein>
    <submittedName>
        <fullName evidence="1">Uncharacterized protein</fullName>
    </submittedName>
</protein>